<gene>
    <name evidence="7" type="ORF">FHG12_16235</name>
</gene>
<evidence type="ECO:0000256" key="1">
    <source>
        <dbReference type="ARBA" id="ARBA00009477"/>
    </source>
</evidence>
<reference evidence="7 8" key="1">
    <citation type="submission" date="2019-06" db="EMBL/GenBank/DDBJ databases">
        <authorList>
            <person name="Srinivasan S."/>
        </authorList>
    </citation>
    <scope>NUCLEOTIDE SEQUENCE [LARGE SCALE GENOMIC DNA]</scope>
    <source>
        <strain evidence="7 8">17J68-5</strain>
    </source>
</reference>
<keyword evidence="8" id="KW-1185">Reference proteome</keyword>
<dbReference type="Pfam" id="PF25954">
    <property type="entry name" value="Beta-barrel_RND_2"/>
    <property type="match status" value="1"/>
</dbReference>
<dbReference type="Pfam" id="PF25973">
    <property type="entry name" value="BSH_CzcB"/>
    <property type="match status" value="1"/>
</dbReference>
<feature type="domain" description="CzcB-like barrel-sandwich hybrid" evidence="6">
    <location>
        <begin position="83"/>
        <end position="201"/>
    </location>
</feature>
<dbReference type="PANTHER" id="PTHR30469:SF37">
    <property type="entry name" value="RAGD PROTEIN"/>
    <property type="match status" value="1"/>
</dbReference>
<dbReference type="InterPro" id="IPR058647">
    <property type="entry name" value="BSH_CzcB-like"/>
</dbReference>
<dbReference type="PANTHER" id="PTHR30469">
    <property type="entry name" value="MULTIDRUG RESISTANCE PROTEIN MDTA"/>
    <property type="match status" value="1"/>
</dbReference>
<feature type="transmembrane region" description="Helical" evidence="3">
    <location>
        <begin position="14"/>
        <end position="34"/>
    </location>
</feature>
<feature type="domain" description="Multidrug resistance protein MdtA-like C-terminal permuted SH3" evidence="5">
    <location>
        <begin position="309"/>
        <end position="353"/>
    </location>
</feature>
<dbReference type="Gene3D" id="1.10.287.470">
    <property type="entry name" value="Helix hairpin bin"/>
    <property type="match status" value="1"/>
</dbReference>
<dbReference type="Gene3D" id="2.40.420.20">
    <property type="match status" value="1"/>
</dbReference>
<comment type="similarity">
    <text evidence="1">Belongs to the membrane fusion protein (MFP) (TC 8.A.1) family.</text>
</comment>
<dbReference type="InterPro" id="IPR058792">
    <property type="entry name" value="Beta-barrel_RND_2"/>
</dbReference>
<keyword evidence="3" id="KW-0812">Transmembrane</keyword>
<evidence type="ECO:0000256" key="2">
    <source>
        <dbReference type="SAM" id="MobiDB-lite"/>
    </source>
</evidence>
<feature type="compositionally biased region" description="Basic and acidic residues" evidence="2">
    <location>
        <begin position="363"/>
        <end position="375"/>
    </location>
</feature>
<dbReference type="KEGG" id="hyj:FHG12_16235"/>
<dbReference type="EMBL" id="CP040896">
    <property type="protein sequence ID" value="QDA61549.1"/>
    <property type="molecule type" value="Genomic_DNA"/>
</dbReference>
<evidence type="ECO:0000313" key="8">
    <source>
        <dbReference type="Proteomes" id="UP000305398"/>
    </source>
</evidence>
<dbReference type="InterPro" id="IPR058627">
    <property type="entry name" value="MdtA-like_C"/>
</dbReference>
<evidence type="ECO:0000256" key="3">
    <source>
        <dbReference type="SAM" id="Phobius"/>
    </source>
</evidence>
<sequence>MTDDSTAPRSNRRFWITILVIAVVFGGLFLLGLLPRLRREKALNAESKTAATAAPVLTVQPARPAPDSTRIELPADTKSNRETFVFARTDGFVKAWYADIGTRVRRGQLLALIATPELDQQISESRANLGLARTSYNRLRSVELPGAISKQELDEGQAQFAAHQAAVNRLTALQEFRRVVAPFSGIVTQRNVEVGSLVSTTNAEGAQLFKIEQTDTLRAFVNVPQNYVPSIRPGLTTDVLVPEFPDRKFAGRVSRSAGALNTSTRTLLTEVKVANRDQKLLPGMFAQVRFNLVRTTPSVIISANALVPGGTTPQVVVVQNNKVHYQPITPGRDFGAQLEVIHGLKGGELLVINPAETLQEGQEVKTRLAEVKKPESPAPPAAAPRFNDPDRPRVSSPLDGRANP</sequence>
<dbReference type="InterPro" id="IPR006143">
    <property type="entry name" value="RND_pump_MFP"/>
</dbReference>
<dbReference type="Gene3D" id="2.40.30.170">
    <property type="match status" value="1"/>
</dbReference>
<organism evidence="7 8">
    <name type="scientific">Hymenobacter jejuensis</name>
    <dbReference type="NCBI Taxonomy" id="2502781"/>
    <lineage>
        <taxon>Bacteria</taxon>
        <taxon>Pseudomonadati</taxon>
        <taxon>Bacteroidota</taxon>
        <taxon>Cytophagia</taxon>
        <taxon>Cytophagales</taxon>
        <taxon>Hymenobacteraceae</taxon>
        <taxon>Hymenobacter</taxon>
    </lineage>
</organism>
<feature type="region of interest" description="Disordered" evidence="2">
    <location>
        <begin position="363"/>
        <end position="404"/>
    </location>
</feature>
<evidence type="ECO:0000259" key="4">
    <source>
        <dbReference type="Pfam" id="PF25954"/>
    </source>
</evidence>
<evidence type="ECO:0000313" key="7">
    <source>
        <dbReference type="EMBL" id="QDA61549.1"/>
    </source>
</evidence>
<keyword evidence="3" id="KW-1133">Transmembrane helix</keyword>
<dbReference type="NCBIfam" id="TIGR01730">
    <property type="entry name" value="RND_mfp"/>
    <property type="match status" value="1"/>
</dbReference>
<dbReference type="GO" id="GO:0015562">
    <property type="term" value="F:efflux transmembrane transporter activity"/>
    <property type="evidence" value="ECO:0007669"/>
    <property type="project" value="TreeGrafter"/>
</dbReference>
<feature type="domain" description="CusB-like beta-barrel" evidence="4">
    <location>
        <begin position="221"/>
        <end position="291"/>
    </location>
</feature>
<dbReference type="Proteomes" id="UP000305398">
    <property type="component" value="Chromosome"/>
</dbReference>
<dbReference type="AlphaFoldDB" id="A0A5B8A2Z6"/>
<name>A0A5B8A2Z6_9BACT</name>
<proteinExistence type="inferred from homology"/>
<dbReference type="GO" id="GO:1990281">
    <property type="term" value="C:efflux pump complex"/>
    <property type="evidence" value="ECO:0007669"/>
    <property type="project" value="TreeGrafter"/>
</dbReference>
<dbReference type="RefSeq" id="WP_139516723.1">
    <property type="nucleotide sequence ID" value="NZ_CP040896.1"/>
</dbReference>
<dbReference type="Gene3D" id="2.40.50.100">
    <property type="match status" value="1"/>
</dbReference>
<dbReference type="OrthoDB" id="9806939at2"/>
<evidence type="ECO:0000259" key="6">
    <source>
        <dbReference type="Pfam" id="PF25973"/>
    </source>
</evidence>
<evidence type="ECO:0000259" key="5">
    <source>
        <dbReference type="Pfam" id="PF25967"/>
    </source>
</evidence>
<accession>A0A5B8A2Z6</accession>
<keyword evidence="3" id="KW-0472">Membrane</keyword>
<dbReference type="Pfam" id="PF25967">
    <property type="entry name" value="RND-MFP_C"/>
    <property type="match status" value="1"/>
</dbReference>
<protein>
    <submittedName>
        <fullName evidence="7">Efflux RND transporter periplasmic adaptor subunit</fullName>
    </submittedName>
</protein>
<dbReference type="SUPFAM" id="SSF111369">
    <property type="entry name" value="HlyD-like secretion proteins"/>
    <property type="match status" value="1"/>
</dbReference>
<dbReference type="FunFam" id="2.40.30.170:FF:000010">
    <property type="entry name" value="Efflux RND transporter periplasmic adaptor subunit"/>
    <property type="match status" value="1"/>
</dbReference>